<dbReference type="PANTHER" id="PTHR12289">
    <property type="entry name" value="METAXIN RELATED"/>
    <property type="match status" value="1"/>
</dbReference>
<evidence type="ECO:0000259" key="3">
    <source>
        <dbReference type="Pfam" id="PF17171"/>
    </source>
</evidence>
<dbReference type="SFLD" id="SFLDG01200">
    <property type="entry name" value="SUF1.1"/>
    <property type="match status" value="1"/>
</dbReference>
<feature type="transmembrane region" description="Helical" evidence="2">
    <location>
        <begin position="15"/>
        <end position="35"/>
    </location>
</feature>
<dbReference type="InterPro" id="IPR033468">
    <property type="entry name" value="Metaxin_GST"/>
</dbReference>
<dbReference type="Proteomes" id="UP000318571">
    <property type="component" value="Chromosome 5"/>
</dbReference>
<protein>
    <recommendedName>
        <fullName evidence="7">GST N-terminal domain-containing protein</fullName>
    </recommendedName>
</protein>
<comment type="caution">
    <text evidence="5">The sequence shown here is derived from an EMBL/GenBank/DDBJ whole genome shotgun (WGS) entry which is preliminary data.</text>
</comment>
<reference evidence="5 6" key="1">
    <citation type="journal article" date="2018" name="Nat. Ecol. Evol.">
        <title>Genomic signatures of mitonuclear coevolution across populations of Tigriopus californicus.</title>
        <authorList>
            <person name="Barreto F.S."/>
            <person name="Watson E.T."/>
            <person name="Lima T.G."/>
            <person name="Willett C.S."/>
            <person name="Edmands S."/>
            <person name="Li W."/>
            <person name="Burton R.S."/>
        </authorList>
    </citation>
    <scope>NUCLEOTIDE SEQUENCE [LARGE SCALE GENOMIC DNA]</scope>
    <source>
        <strain evidence="5 6">San Diego</strain>
    </source>
</reference>
<gene>
    <name evidence="5" type="ORF">TCAL_10531</name>
</gene>
<dbReference type="SUPFAM" id="SSF47616">
    <property type="entry name" value="GST C-terminal domain-like"/>
    <property type="match status" value="1"/>
</dbReference>
<organism evidence="5 6">
    <name type="scientific">Tigriopus californicus</name>
    <name type="common">Marine copepod</name>
    <dbReference type="NCBI Taxonomy" id="6832"/>
    <lineage>
        <taxon>Eukaryota</taxon>
        <taxon>Metazoa</taxon>
        <taxon>Ecdysozoa</taxon>
        <taxon>Arthropoda</taxon>
        <taxon>Crustacea</taxon>
        <taxon>Multicrustacea</taxon>
        <taxon>Hexanauplia</taxon>
        <taxon>Copepoda</taxon>
        <taxon>Harpacticoida</taxon>
        <taxon>Harpacticidae</taxon>
        <taxon>Tigriopus</taxon>
    </lineage>
</organism>
<feature type="domain" description="Thioredoxin-like fold" evidence="4">
    <location>
        <begin position="73"/>
        <end position="166"/>
    </location>
</feature>
<dbReference type="InterPro" id="IPR026928">
    <property type="entry name" value="FAX/IsoI-like"/>
</dbReference>
<dbReference type="AlphaFoldDB" id="A0A553PG81"/>
<keyword evidence="6" id="KW-1185">Reference proteome</keyword>
<dbReference type="InterPro" id="IPR040079">
    <property type="entry name" value="Glutathione_S-Trfase"/>
</dbReference>
<evidence type="ECO:0000259" key="4">
    <source>
        <dbReference type="Pfam" id="PF17172"/>
    </source>
</evidence>
<evidence type="ECO:0008006" key="7">
    <source>
        <dbReference type="Google" id="ProtNLM"/>
    </source>
</evidence>
<dbReference type="InterPro" id="IPR036282">
    <property type="entry name" value="Glutathione-S-Trfase_C_sf"/>
</dbReference>
<dbReference type="SFLD" id="SFLDG01180">
    <property type="entry name" value="SUF1"/>
    <property type="match status" value="1"/>
</dbReference>
<dbReference type="SFLD" id="SFLDS00019">
    <property type="entry name" value="Glutathione_Transferase_(cytos"/>
    <property type="match status" value="1"/>
</dbReference>
<dbReference type="EMBL" id="VCGU01000004">
    <property type="protein sequence ID" value="TRY76686.1"/>
    <property type="molecule type" value="Genomic_DNA"/>
</dbReference>
<dbReference type="PANTHER" id="PTHR12289:SF41">
    <property type="entry name" value="FAILED AXON CONNECTIONS-RELATED"/>
    <property type="match status" value="1"/>
</dbReference>
<comment type="similarity">
    <text evidence="1">Belongs to the FAX family.</text>
</comment>
<evidence type="ECO:0000313" key="5">
    <source>
        <dbReference type="EMBL" id="TRY76686.1"/>
    </source>
</evidence>
<keyword evidence="2" id="KW-0812">Transmembrane</keyword>
<keyword evidence="2" id="KW-0472">Membrane</keyword>
<dbReference type="Pfam" id="PF17172">
    <property type="entry name" value="GST_N_4"/>
    <property type="match status" value="1"/>
</dbReference>
<evidence type="ECO:0000256" key="2">
    <source>
        <dbReference type="SAM" id="Phobius"/>
    </source>
</evidence>
<dbReference type="GO" id="GO:0005737">
    <property type="term" value="C:cytoplasm"/>
    <property type="evidence" value="ECO:0007669"/>
    <property type="project" value="TreeGrafter"/>
</dbReference>
<dbReference type="InterPro" id="IPR012336">
    <property type="entry name" value="Thioredoxin-like_fold"/>
</dbReference>
<dbReference type="InterPro" id="IPR050931">
    <property type="entry name" value="Mito_Protein_Transport_Metaxin"/>
</dbReference>
<name>A0A553PG81_TIGCA</name>
<feature type="domain" description="Metaxin glutathione S-transferase" evidence="3">
    <location>
        <begin position="220"/>
        <end position="281"/>
    </location>
</feature>
<keyword evidence="2" id="KW-1133">Transmembrane helix</keyword>
<evidence type="ECO:0000256" key="1">
    <source>
        <dbReference type="ARBA" id="ARBA00006475"/>
    </source>
</evidence>
<accession>A0A553PG81</accession>
<dbReference type="Pfam" id="PF17171">
    <property type="entry name" value="GST_C_6"/>
    <property type="match status" value="1"/>
</dbReference>
<dbReference type="Gene3D" id="1.20.1050.10">
    <property type="match status" value="1"/>
</dbReference>
<evidence type="ECO:0000313" key="6">
    <source>
        <dbReference type="Proteomes" id="UP000318571"/>
    </source>
</evidence>
<sequence>MGVWGSLREFLKEYFWLRVLIGVSLVILTLMVWHWKRRKDRLAYLREQWRLAGQNVVVLHQFPRARFCPNPSPFSIKLETFLRMTGIKYVNDFEEYLSHKQKCPWITVNGKDVADSQLAILHLNDILDRSPSKGFSGRDQGAGNAFRIMLEDHFYWGFVLDRWIYQRGYHAVDNFEPLPLPVNVTRLMFRWAGRRLLGQAEAHGMGRHTQDEVERLCLGDLKAISEYLGDKPFLLGDTPTEVDCTLFGFMVMIFHCSQDDLVYRTETKDKWNNLFLHMERMKEKYWPDWDEVQNKK</sequence>
<dbReference type="OMA" id="QFPRTGC"/>
<proteinExistence type="inferred from homology"/>
<dbReference type="CDD" id="cd03193">
    <property type="entry name" value="GST_C_Metaxin"/>
    <property type="match status" value="1"/>
</dbReference>
<dbReference type="OrthoDB" id="5809458at2759"/>